<dbReference type="EMBL" id="JAWONS010000286">
    <property type="protein sequence ID" value="MDW2799907.1"/>
    <property type="molecule type" value="Genomic_DNA"/>
</dbReference>
<dbReference type="RefSeq" id="WP_318066092.1">
    <property type="nucleotide sequence ID" value="NZ_JAWONS010000286.1"/>
</dbReference>
<protein>
    <submittedName>
        <fullName evidence="1">XkdX family protein</fullName>
    </submittedName>
</protein>
<name>A0ABU4GQJ3_9CLOT</name>
<gene>
    <name evidence="1" type="ORF">RZO55_20250</name>
</gene>
<organism evidence="1 2">
    <name type="scientific">Clostridium boliviensis</name>
    <dbReference type="NCBI Taxonomy" id="318465"/>
    <lineage>
        <taxon>Bacteria</taxon>
        <taxon>Bacillati</taxon>
        <taxon>Bacillota</taxon>
        <taxon>Clostridia</taxon>
        <taxon>Eubacteriales</taxon>
        <taxon>Clostridiaceae</taxon>
        <taxon>Clostridium</taxon>
    </lineage>
</organism>
<dbReference type="Pfam" id="PF09693">
    <property type="entry name" value="Phage_XkdX"/>
    <property type="match status" value="1"/>
</dbReference>
<sequence>MSKNYEKVKRLYNTEAWPLNWVQDAVNRWITAAEYQEITGKEYEKE</sequence>
<keyword evidence="2" id="KW-1185">Reference proteome</keyword>
<evidence type="ECO:0000313" key="2">
    <source>
        <dbReference type="Proteomes" id="UP001276854"/>
    </source>
</evidence>
<dbReference type="InterPro" id="IPR010022">
    <property type="entry name" value="XkdX"/>
</dbReference>
<accession>A0ABU4GQJ3</accession>
<dbReference type="Proteomes" id="UP001276854">
    <property type="component" value="Unassembled WGS sequence"/>
</dbReference>
<evidence type="ECO:0000313" key="1">
    <source>
        <dbReference type="EMBL" id="MDW2799907.1"/>
    </source>
</evidence>
<reference evidence="1 2" key="1">
    <citation type="submission" date="2023-10" db="EMBL/GenBank/DDBJ databases">
        <title>A novel Glycoside Hydrolase 43-Like Enzyme from Clostrdium boliviensis is an Endo-xylanase, and a Candidate for Xylooligosaccharides Production from Different Xylan Substrates.</title>
        <authorList>
            <person name="Alvarez M.T."/>
            <person name="Rocabado-Villegas L.R."/>
            <person name="Salas-Veizaga D.M."/>
            <person name="Linares-Pasten J.A."/>
            <person name="Gudmundsdottir E.E."/>
            <person name="Hreggvidsson G.O."/>
            <person name="Adlercreutz P."/>
            <person name="Nordberg Karlsson E."/>
        </authorList>
    </citation>
    <scope>NUCLEOTIDE SEQUENCE [LARGE SCALE GENOMIC DNA]</scope>
    <source>
        <strain evidence="1 2">E-1</strain>
    </source>
</reference>
<comment type="caution">
    <text evidence="1">The sequence shown here is derived from an EMBL/GenBank/DDBJ whole genome shotgun (WGS) entry which is preliminary data.</text>
</comment>
<proteinExistence type="predicted"/>